<dbReference type="PANTHER" id="PTHR43245:SF13">
    <property type="entry name" value="UDP-D-APIOSE_UDP-D-XYLOSE SYNTHASE 2"/>
    <property type="match status" value="1"/>
</dbReference>
<dbReference type="Gene3D" id="3.40.50.720">
    <property type="entry name" value="NAD(P)-binding Rossmann-like Domain"/>
    <property type="match status" value="1"/>
</dbReference>
<evidence type="ECO:0000313" key="2">
    <source>
        <dbReference type="EMBL" id="CAG4887740.1"/>
    </source>
</evidence>
<proteinExistence type="predicted"/>
<dbReference type="InterPro" id="IPR001509">
    <property type="entry name" value="Epimerase_deHydtase"/>
</dbReference>
<protein>
    <submittedName>
        <fullName evidence="2">GDP-6-deoxy-D-mannose reductase</fullName>
        <ecNumber evidence="2">1.1.1.281</ecNumber>
    </submittedName>
</protein>
<dbReference type="InterPro" id="IPR036291">
    <property type="entry name" value="NAD(P)-bd_dom_sf"/>
</dbReference>
<accession>A0A9N8RT36</accession>
<dbReference type="AlphaFoldDB" id="A0A9N8RT36"/>
<dbReference type="GO" id="GO:0033705">
    <property type="term" value="F:GDP-4-dehydro-6-deoxy-D-mannose reductase activity"/>
    <property type="evidence" value="ECO:0007669"/>
    <property type="project" value="UniProtKB-EC"/>
</dbReference>
<dbReference type="SUPFAM" id="SSF51735">
    <property type="entry name" value="NAD(P)-binding Rossmann-fold domains"/>
    <property type="match status" value="1"/>
</dbReference>
<comment type="caution">
    <text evidence="2">The sequence shown here is derived from an EMBL/GenBank/DDBJ whole genome shotgun (WGS) entry which is preliminary data.</text>
</comment>
<evidence type="ECO:0000313" key="3">
    <source>
        <dbReference type="Proteomes" id="UP000789704"/>
    </source>
</evidence>
<name>A0A9N8RT36_9BURK</name>
<keyword evidence="3" id="KW-1185">Reference proteome</keyword>
<gene>
    <name evidence="2" type="primary">rmd</name>
    <name evidence="2" type="ORF">LMG31841_00509</name>
</gene>
<dbReference type="PANTHER" id="PTHR43245">
    <property type="entry name" value="BIFUNCTIONAL POLYMYXIN RESISTANCE PROTEIN ARNA"/>
    <property type="match status" value="1"/>
</dbReference>
<evidence type="ECO:0000259" key="1">
    <source>
        <dbReference type="Pfam" id="PF01370"/>
    </source>
</evidence>
<dbReference type="EC" id="1.1.1.281" evidence="2"/>
<dbReference type="Pfam" id="PF01370">
    <property type="entry name" value="Epimerase"/>
    <property type="match status" value="1"/>
</dbReference>
<dbReference type="EMBL" id="CAJQZC010000001">
    <property type="protein sequence ID" value="CAG4887740.1"/>
    <property type="molecule type" value="Genomic_DNA"/>
</dbReference>
<dbReference type="InterPro" id="IPR050177">
    <property type="entry name" value="Lipid_A_modif_metabolic_enz"/>
</dbReference>
<feature type="domain" description="NAD-dependent epimerase/dehydratase" evidence="1">
    <location>
        <begin position="3"/>
        <end position="228"/>
    </location>
</feature>
<dbReference type="Proteomes" id="UP000789704">
    <property type="component" value="Unassembled WGS sequence"/>
</dbReference>
<reference evidence="2" key="1">
    <citation type="submission" date="2021-04" db="EMBL/GenBank/DDBJ databases">
        <authorList>
            <person name="Vanwijnsberghe S."/>
        </authorList>
    </citation>
    <scope>NUCLEOTIDE SEQUENCE</scope>
    <source>
        <strain evidence="2">LMG 31841</strain>
    </source>
</reference>
<organism evidence="2 3">
    <name type="scientific">Paraburkholderia saeva</name>
    <dbReference type="NCBI Taxonomy" id="2777537"/>
    <lineage>
        <taxon>Bacteria</taxon>
        <taxon>Pseudomonadati</taxon>
        <taxon>Pseudomonadota</taxon>
        <taxon>Betaproteobacteria</taxon>
        <taxon>Burkholderiales</taxon>
        <taxon>Burkholderiaceae</taxon>
        <taxon>Paraburkholderia</taxon>
    </lineage>
</organism>
<keyword evidence="2" id="KW-0560">Oxidoreductase</keyword>
<sequence length="303" mass="31819">MKVLLTGGAGFIGANLARILVGSGYEVVTLGRRRCTVEGVVNVEASRLDATAFQHAMSDHRFELVFHLAAAGVHPADRDRDELIRVNAILPAEMVAAASANGVGAVVSMGSSAEYAAQAVAMLSEDMALETQKVYGASKAAGSLLALATAADVRLPFAVLRAFNVYGPGEAEHRLLPSLASKLARDEAVKLSAGTQVRDFLYVDDACRGLIASALALRDGRMNGGAYNLSTGVGTSVGDFARTVARHMGADESLLHFGALPLRPDDLPVVVGDPSRVQRETGWRTSYSLDQGVDAALSRLTLN</sequence>